<evidence type="ECO:0000256" key="1">
    <source>
        <dbReference type="ARBA" id="ARBA00022679"/>
    </source>
</evidence>
<keyword evidence="1" id="KW-0808">Transferase</keyword>
<reference evidence="4 5" key="1">
    <citation type="journal article" date="2016" name="Nat. Commun.">
        <title>Thousands of microbial genomes shed light on interconnected biogeochemical processes in an aquifer system.</title>
        <authorList>
            <person name="Anantharaman K."/>
            <person name="Brown C.T."/>
            <person name="Hug L.A."/>
            <person name="Sharon I."/>
            <person name="Castelle C.J."/>
            <person name="Probst A.J."/>
            <person name="Thomas B.C."/>
            <person name="Singh A."/>
            <person name="Wilkins M.J."/>
            <person name="Karaoz U."/>
            <person name="Brodie E.L."/>
            <person name="Williams K.H."/>
            <person name="Hubbard S.S."/>
            <person name="Banfield J.F."/>
        </authorList>
    </citation>
    <scope>NUCLEOTIDE SEQUENCE [LARGE SCALE GENOMIC DNA]</scope>
</reference>
<proteinExistence type="predicted"/>
<dbReference type="Pfam" id="PF00534">
    <property type="entry name" value="Glycos_transf_1"/>
    <property type="match status" value="1"/>
</dbReference>
<evidence type="ECO:0000259" key="3">
    <source>
        <dbReference type="Pfam" id="PF13439"/>
    </source>
</evidence>
<dbReference type="InterPro" id="IPR028098">
    <property type="entry name" value="Glyco_trans_4-like_N"/>
</dbReference>
<dbReference type="PANTHER" id="PTHR46401">
    <property type="entry name" value="GLYCOSYLTRANSFERASE WBBK-RELATED"/>
    <property type="match status" value="1"/>
</dbReference>
<protein>
    <recommendedName>
        <fullName evidence="6">Glycosyl transferase family 1 domain-containing protein</fullName>
    </recommendedName>
</protein>
<dbReference type="CDD" id="cd03809">
    <property type="entry name" value="GT4_MtfB-like"/>
    <property type="match status" value="1"/>
</dbReference>
<feature type="domain" description="Glycosyl transferase family 1" evidence="2">
    <location>
        <begin position="197"/>
        <end position="351"/>
    </location>
</feature>
<dbReference type="EMBL" id="MHKE01000002">
    <property type="protein sequence ID" value="OGY85030.1"/>
    <property type="molecule type" value="Genomic_DNA"/>
</dbReference>
<accession>A0A1G2B9T8</accession>
<dbReference type="GO" id="GO:0016757">
    <property type="term" value="F:glycosyltransferase activity"/>
    <property type="evidence" value="ECO:0007669"/>
    <property type="project" value="InterPro"/>
</dbReference>
<dbReference type="Gene3D" id="3.40.50.2000">
    <property type="entry name" value="Glycogen Phosphorylase B"/>
    <property type="match status" value="2"/>
</dbReference>
<name>A0A1G2B9T8_9BACT</name>
<dbReference type="STRING" id="1798543.A2898_02775"/>
<sequence>MRLVIDARVLGEKAQSGITHYARELIRHLSPLVEHDEVTLFSSGMRGPVSVSDTLLKKHLRVPNKILGVMSVVLGIPRIDRIAGGAEAVFLSNLHFANVSRTCKLIVTVHDLSFHHFPSMYSLRGRLWHVLVRPLHLLSRADAVITPSEATKRDLVEVYKLDAGRIHVIPPGIDLSPYEETSEHAAVEMRSRLGVMGKYILGIGGFDERKNISAAVEAYKRMPETIRKDVAMVIIGQTLWREHRSERARILTTPGVRFLGFVSEAEKIALLKGAVALVYPSLYEGFGFPILEGFAAGTPVVTSNVASLPEVAGDAALLVDPLKPDEIAASLTLIINDAALSARLCEAGKKRVREFSWDRTATATYDIIKDAVHTMPI</sequence>
<evidence type="ECO:0008006" key="6">
    <source>
        <dbReference type="Google" id="ProtNLM"/>
    </source>
</evidence>
<dbReference type="PANTHER" id="PTHR46401:SF2">
    <property type="entry name" value="GLYCOSYLTRANSFERASE WBBK-RELATED"/>
    <property type="match status" value="1"/>
</dbReference>
<evidence type="ECO:0000313" key="4">
    <source>
        <dbReference type="EMBL" id="OGY85030.1"/>
    </source>
</evidence>
<evidence type="ECO:0000313" key="5">
    <source>
        <dbReference type="Proteomes" id="UP000179164"/>
    </source>
</evidence>
<dbReference type="InterPro" id="IPR001296">
    <property type="entry name" value="Glyco_trans_1"/>
</dbReference>
<comment type="caution">
    <text evidence="4">The sequence shown here is derived from an EMBL/GenBank/DDBJ whole genome shotgun (WGS) entry which is preliminary data.</text>
</comment>
<dbReference type="AlphaFoldDB" id="A0A1G2B9T8"/>
<dbReference type="Proteomes" id="UP000179164">
    <property type="component" value="Unassembled WGS sequence"/>
</dbReference>
<dbReference type="GO" id="GO:0009103">
    <property type="term" value="P:lipopolysaccharide biosynthetic process"/>
    <property type="evidence" value="ECO:0007669"/>
    <property type="project" value="TreeGrafter"/>
</dbReference>
<organism evidence="4 5">
    <name type="scientific">Candidatus Kerfeldbacteria bacterium RIFCSPLOWO2_01_FULL_48_11</name>
    <dbReference type="NCBI Taxonomy" id="1798543"/>
    <lineage>
        <taxon>Bacteria</taxon>
        <taxon>Candidatus Kerfeldiibacteriota</taxon>
    </lineage>
</organism>
<evidence type="ECO:0000259" key="2">
    <source>
        <dbReference type="Pfam" id="PF00534"/>
    </source>
</evidence>
<feature type="domain" description="Glycosyltransferase subfamily 4-like N-terminal" evidence="3">
    <location>
        <begin position="17"/>
        <end position="176"/>
    </location>
</feature>
<dbReference type="Pfam" id="PF13439">
    <property type="entry name" value="Glyco_transf_4"/>
    <property type="match status" value="1"/>
</dbReference>
<gene>
    <name evidence="4" type="ORF">A2898_02775</name>
</gene>
<dbReference type="SUPFAM" id="SSF53756">
    <property type="entry name" value="UDP-Glycosyltransferase/glycogen phosphorylase"/>
    <property type="match status" value="1"/>
</dbReference>